<organism evidence="2 3">
    <name type="scientific">Pseudomonas fluvialis</name>
    <dbReference type="NCBI Taxonomy" id="1793966"/>
    <lineage>
        <taxon>Bacteria</taxon>
        <taxon>Pseudomonadati</taxon>
        <taxon>Pseudomonadota</taxon>
        <taxon>Gammaproteobacteria</taxon>
        <taxon>Pseudomonadales</taxon>
        <taxon>Pseudomonadaceae</taxon>
        <taxon>Pseudomonas</taxon>
    </lineage>
</organism>
<dbReference type="Proteomes" id="UP000242861">
    <property type="component" value="Unassembled WGS sequence"/>
</dbReference>
<dbReference type="Pfam" id="PF20336">
    <property type="entry name" value="DUF6631"/>
    <property type="match status" value="1"/>
</dbReference>
<feature type="compositionally biased region" description="Low complexity" evidence="1">
    <location>
        <begin position="155"/>
        <end position="171"/>
    </location>
</feature>
<reference evidence="3" key="1">
    <citation type="submission" date="2017-12" db="EMBL/GenBank/DDBJ databases">
        <authorList>
            <person name="Yu X.-Y."/>
        </authorList>
    </citation>
    <scope>NUCLEOTIDE SEQUENCE [LARGE SCALE GENOMIC DNA]</scope>
    <source>
        <strain evidence="3">ZYSR67-Z</strain>
    </source>
</reference>
<accession>A0A2I0CMS7</accession>
<comment type="caution">
    <text evidence="2">The sequence shown here is derived from an EMBL/GenBank/DDBJ whole genome shotgun (WGS) entry which is preliminary data.</text>
</comment>
<dbReference type="RefSeq" id="WP_101194158.1">
    <property type="nucleotide sequence ID" value="NZ_PIYS01000027.1"/>
</dbReference>
<dbReference type="AlphaFoldDB" id="A0A2I0CMS7"/>
<name>A0A2I0CMS7_9PSED</name>
<evidence type="ECO:0008006" key="4">
    <source>
        <dbReference type="Google" id="ProtNLM"/>
    </source>
</evidence>
<feature type="region of interest" description="Disordered" evidence="1">
    <location>
        <begin position="148"/>
        <end position="171"/>
    </location>
</feature>
<dbReference type="EMBL" id="PIYS01000027">
    <property type="protein sequence ID" value="PKF70445.1"/>
    <property type="molecule type" value="Genomic_DNA"/>
</dbReference>
<sequence>MAQRKARKGLITAPEAPAAEGADDLQKLHPNLEAQLNGRIVVVREYGFVEGLRVRQQLRPFLDGLYELIKSESVPPLEQIMELVVDHLDVVLQAVATSADIEVEELQSLENQDEGDVLLMRWWTANGPFFYRRVLSRILAERVQAAELEKRRAGQTSTPASSEQATATSSE</sequence>
<evidence type="ECO:0000313" key="3">
    <source>
        <dbReference type="Proteomes" id="UP000242861"/>
    </source>
</evidence>
<evidence type="ECO:0000313" key="2">
    <source>
        <dbReference type="EMBL" id="PKF70445.1"/>
    </source>
</evidence>
<proteinExistence type="predicted"/>
<evidence type="ECO:0000256" key="1">
    <source>
        <dbReference type="SAM" id="MobiDB-lite"/>
    </source>
</evidence>
<dbReference type="InterPro" id="IPR046583">
    <property type="entry name" value="DUF6631"/>
</dbReference>
<gene>
    <name evidence="2" type="ORF">CW360_14205</name>
</gene>
<protein>
    <recommendedName>
        <fullName evidence="4">Tail assembly chaperone</fullName>
    </recommendedName>
</protein>